<name>A0A0A1TEV2_9HYPO</name>
<dbReference type="AlphaFoldDB" id="A0A0A1TEV2"/>
<dbReference type="Pfam" id="PF24883">
    <property type="entry name" value="NPHP3_N"/>
    <property type="match status" value="1"/>
</dbReference>
<dbReference type="Proteomes" id="UP000039046">
    <property type="component" value="Unassembled WGS sequence"/>
</dbReference>
<evidence type="ECO:0000256" key="2">
    <source>
        <dbReference type="SAM" id="Phobius"/>
    </source>
</evidence>
<organism evidence="4 5">
    <name type="scientific">[Torrubiella] hemipterigena</name>
    <dbReference type="NCBI Taxonomy" id="1531966"/>
    <lineage>
        <taxon>Eukaryota</taxon>
        <taxon>Fungi</taxon>
        <taxon>Dikarya</taxon>
        <taxon>Ascomycota</taxon>
        <taxon>Pezizomycotina</taxon>
        <taxon>Sordariomycetes</taxon>
        <taxon>Hypocreomycetidae</taxon>
        <taxon>Hypocreales</taxon>
        <taxon>Clavicipitaceae</taxon>
        <taxon>Clavicipitaceae incertae sedis</taxon>
        <taxon>'Torrubiella' clade</taxon>
    </lineage>
</organism>
<evidence type="ECO:0000313" key="5">
    <source>
        <dbReference type="Proteomes" id="UP000039046"/>
    </source>
</evidence>
<dbReference type="InterPro" id="IPR056884">
    <property type="entry name" value="NPHP3-like_N"/>
</dbReference>
<dbReference type="InterPro" id="IPR036770">
    <property type="entry name" value="Ankyrin_rpt-contain_sf"/>
</dbReference>
<sequence>MQSTTYQIILYGTIATLTVVVFFYLFQHRRQPSSGQLSSHKTITFRVQTVPGDWNKKTLQEELAADFDTELNAVSVHSIVKDIRGETNDALVTFDQTPLKLQNLNRGITYTTERHSLSLDSDFFDLTVLYTPPEESHQIDIVIVPGLGGHAFGSFKGKGSDHMWPRDALPQELKYNGLGVARIILYGYPSSLLDKDSTQDISTISLTLSQSLAELRGKHGAAPRPIIFIGHSMGGLVIKKALVFLGTSSNAEAVQLFHACRGVAYFGVPHNGMNMDRLKAELGPGFNDVLLDSLSHRNSQFLRQMDLDLATLLANVKYKLHRRDIYETEGSAQLEKGKSGKLIEGQTKELFVTATSAAPPRSRDEEAAIMRGHSDMVKFRSRNESEWKQVGRLLVGLVRDVWTTEQQGQGNMQDSLGCRFSEPDAGTCEWILRNSDYIHWKEDQTPQRSKILLIEGKPGSGKSYVMKAAVDDCKEHGLPLLCFFFDGRSDGNVSIQSEISMYKSFLFQLLERVSYPELADVKKTSLTYRCEDGKSWSQDGIWKAIISVLNHLSCRDLFIFIDAADECMDPNMPSLPTFFYETLEGRCIRLCLSARTARSFDVADRCPNVQKIDIAAYNQSDIEKMLSAMLRFRRLDQTRPVLFDQMVKTLSRRASNVFMWAHKAVKHIADMGFSSDRSDEEFIRYIDKLPNDLSGLYGHLLRQVLPADRKQTCDLLLIIQVSLRPLSPAHIRSMLECSSGVPVTLGSPDDMKKLIKNRTGGLAEDYELDYYSGDRMNAVKLMHKSVGDFLIEDAGLRVLDSRFGTGDAEAQLHLAAFQLCMRAVTYKLDTECDDKSILFLPYAVLFWAMHIRKGEASIDEEWKCPQLLESCGWDSERLLQLFESHDSHRDYRAFKPNDTPHSWMMYGETSMLVFLAYSGCTKLVTRHLSKCRQCQSPKGEHSLQRAVLVALHGNYWATAKAILEHPVAANADLAVDTAHPEDSSPLYKACVSGCIDTVDFLMRRDADPLQWHEDQPCLFPMYAAVVLHDNSHVVNAMLKHCGEDRSRIEALFSAQTDTGNTVFHGAVEEGRSRSLDLLMYEAAREPDIVLKNALTQVDNANCTAYGVAIYYMDLLERGEEIDVGADAKSLRHAITTFERAKQKWEREGS</sequence>
<keyword evidence="1" id="KW-0677">Repeat</keyword>
<reference evidence="4 5" key="1">
    <citation type="journal article" date="2015" name="Genome Announc.">
        <title>Draft Genome Sequence and Gene Annotation of the Entomopathogenic Fungus Verticillium hemipterigenum.</title>
        <authorList>
            <person name="Horn F."/>
            <person name="Habel A."/>
            <person name="Scharf D.H."/>
            <person name="Dworschak J."/>
            <person name="Brakhage A.A."/>
            <person name="Guthke R."/>
            <person name="Hertweck C."/>
            <person name="Linde J."/>
        </authorList>
    </citation>
    <scope>NUCLEOTIDE SEQUENCE [LARGE SCALE GENOMIC DNA]</scope>
</reference>
<dbReference type="PANTHER" id="PTHR10039:SF5">
    <property type="entry name" value="NACHT DOMAIN-CONTAINING PROTEIN"/>
    <property type="match status" value="1"/>
</dbReference>
<dbReference type="Gene3D" id="1.25.40.20">
    <property type="entry name" value="Ankyrin repeat-containing domain"/>
    <property type="match status" value="1"/>
</dbReference>
<dbReference type="SUPFAM" id="SSF48403">
    <property type="entry name" value="Ankyrin repeat"/>
    <property type="match status" value="1"/>
</dbReference>
<dbReference type="InterPro" id="IPR027417">
    <property type="entry name" value="P-loop_NTPase"/>
</dbReference>
<dbReference type="SUPFAM" id="SSF53474">
    <property type="entry name" value="alpha/beta-Hydrolases"/>
    <property type="match status" value="1"/>
</dbReference>
<dbReference type="SUPFAM" id="SSF52540">
    <property type="entry name" value="P-loop containing nucleoside triphosphate hydrolases"/>
    <property type="match status" value="1"/>
</dbReference>
<proteinExistence type="predicted"/>
<feature type="transmembrane region" description="Helical" evidence="2">
    <location>
        <begin position="6"/>
        <end position="26"/>
    </location>
</feature>
<keyword evidence="5" id="KW-1185">Reference proteome</keyword>
<dbReference type="InterPro" id="IPR002110">
    <property type="entry name" value="Ankyrin_rpt"/>
</dbReference>
<feature type="domain" description="Nephrocystin 3-like N-terminal" evidence="3">
    <location>
        <begin position="426"/>
        <end position="583"/>
    </location>
</feature>
<evidence type="ECO:0000259" key="3">
    <source>
        <dbReference type="Pfam" id="PF24883"/>
    </source>
</evidence>
<protein>
    <recommendedName>
        <fullName evidence="3">Nephrocystin 3-like N-terminal domain-containing protein</fullName>
    </recommendedName>
</protein>
<dbReference type="PANTHER" id="PTHR10039">
    <property type="entry name" value="AMELOGENIN"/>
    <property type="match status" value="1"/>
</dbReference>
<dbReference type="EMBL" id="CDHN01000005">
    <property type="protein sequence ID" value="CEJ93269.1"/>
    <property type="molecule type" value="Genomic_DNA"/>
</dbReference>
<keyword evidence="2" id="KW-1133">Transmembrane helix</keyword>
<dbReference type="SMART" id="SM00248">
    <property type="entry name" value="ANK"/>
    <property type="match status" value="2"/>
</dbReference>
<dbReference type="InterPro" id="IPR029058">
    <property type="entry name" value="AB_hydrolase_fold"/>
</dbReference>
<dbReference type="Gene3D" id="3.40.50.1820">
    <property type="entry name" value="alpha/beta hydrolase"/>
    <property type="match status" value="1"/>
</dbReference>
<keyword evidence="2" id="KW-0472">Membrane</keyword>
<gene>
    <name evidence="4" type="ORF">VHEMI08874</name>
</gene>
<evidence type="ECO:0000313" key="4">
    <source>
        <dbReference type="EMBL" id="CEJ93269.1"/>
    </source>
</evidence>
<dbReference type="Gene3D" id="3.40.50.300">
    <property type="entry name" value="P-loop containing nucleotide triphosphate hydrolases"/>
    <property type="match status" value="1"/>
</dbReference>
<dbReference type="HOGENOM" id="CLU_008702_0_0_1"/>
<keyword evidence="2" id="KW-0812">Transmembrane</keyword>
<evidence type="ECO:0000256" key="1">
    <source>
        <dbReference type="ARBA" id="ARBA00022737"/>
    </source>
</evidence>
<accession>A0A0A1TEV2</accession>
<dbReference type="OrthoDB" id="194358at2759"/>